<dbReference type="SUPFAM" id="SSF46785">
    <property type="entry name" value="Winged helix' DNA-binding domain"/>
    <property type="match status" value="1"/>
</dbReference>
<evidence type="ECO:0000256" key="2">
    <source>
        <dbReference type="ARBA" id="ARBA00023125"/>
    </source>
</evidence>
<keyword evidence="3" id="KW-0804">Transcription</keyword>
<keyword evidence="2" id="KW-0238">DNA-binding</keyword>
<keyword evidence="6" id="KW-1185">Reference proteome</keyword>
<name>A0ABV7X7L6_9SPHN</name>
<dbReference type="Proteomes" id="UP001595615">
    <property type="component" value="Unassembled WGS sequence"/>
</dbReference>
<dbReference type="InterPro" id="IPR002577">
    <property type="entry name" value="HTH_HxlR"/>
</dbReference>
<evidence type="ECO:0000256" key="1">
    <source>
        <dbReference type="ARBA" id="ARBA00023015"/>
    </source>
</evidence>
<dbReference type="RefSeq" id="WP_380855788.1">
    <property type="nucleotide sequence ID" value="NZ_JBHRXV010000001.1"/>
</dbReference>
<comment type="caution">
    <text evidence="5">The sequence shown here is derived from an EMBL/GenBank/DDBJ whole genome shotgun (WGS) entry which is preliminary data.</text>
</comment>
<dbReference type="InterPro" id="IPR036390">
    <property type="entry name" value="WH_DNA-bd_sf"/>
</dbReference>
<feature type="domain" description="HTH hxlR-type" evidence="4">
    <location>
        <begin position="13"/>
        <end position="112"/>
    </location>
</feature>
<dbReference type="PANTHER" id="PTHR33204:SF39">
    <property type="entry name" value="TRANSCRIPTIONAL REGULATORY PROTEIN"/>
    <property type="match status" value="1"/>
</dbReference>
<evidence type="ECO:0000259" key="4">
    <source>
        <dbReference type="PROSITE" id="PS51118"/>
    </source>
</evidence>
<gene>
    <name evidence="5" type="ORF">ACFOMD_01605</name>
</gene>
<dbReference type="PANTHER" id="PTHR33204">
    <property type="entry name" value="TRANSCRIPTIONAL REGULATOR, MARR FAMILY"/>
    <property type="match status" value="1"/>
</dbReference>
<dbReference type="PROSITE" id="PS51118">
    <property type="entry name" value="HTH_HXLR"/>
    <property type="match status" value="1"/>
</dbReference>
<dbReference type="EMBL" id="JBHRXV010000001">
    <property type="protein sequence ID" value="MFC3711247.1"/>
    <property type="molecule type" value="Genomic_DNA"/>
</dbReference>
<dbReference type="InterPro" id="IPR036388">
    <property type="entry name" value="WH-like_DNA-bd_sf"/>
</dbReference>
<evidence type="ECO:0000256" key="3">
    <source>
        <dbReference type="ARBA" id="ARBA00023163"/>
    </source>
</evidence>
<keyword evidence="1" id="KW-0805">Transcription regulation</keyword>
<dbReference type="Gene3D" id="1.10.10.10">
    <property type="entry name" value="Winged helix-like DNA-binding domain superfamily/Winged helix DNA-binding domain"/>
    <property type="match status" value="1"/>
</dbReference>
<accession>A0ABV7X7L6</accession>
<protein>
    <submittedName>
        <fullName evidence="5">Winged helix-turn-helix transcriptional regulator</fullName>
    </submittedName>
</protein>
<organism evidence="5 6">
    <name type="scientific">Sphingoaurantiacus capsulatus</name>
    <dbReference type="NCBI Taxonomy" id="1771310"/>
    <lineage>
        <taxon>Bacteria</taxon>
        <taxon>Pseudomonadati</taxon>
        <taxon>Pseudomonadota</taxon>
        <taxon>Alphaproteobacteria</taxon>
        <taxon>Sphingomonadales</taxon>
        <taxon>Sphingosinicellaceae</taxon>
        <taxon>Sphingoaurantiacus</taxon>
    </lineage>
</organism>
<reference evidence="6" key="1">
    <citation type="journal article" date="2019" name="Int. J. Syst. Evol. Microbiol.">
        <title>The Global Catalogue of Microorganisms (GCM) 10K type strain sequencing project: providing services to taxonomists for standard genome sequencing and annotation.</title>
        <authorList>
            <consortium name="The Broad Institute Genomics Platform"/>
            <consortium name="The Broad Institute Genome Sequencing Center for Infectious Disease"/>
            <person name="Wu L."/>
            <person name="Ma J."/>
        </authorList>
    </citation>
    <scope>NUCLEOTIDE SEQUENCE [LARGE SCALE GENOMIC DNA]</scope>
    <source>
        <strain evidence="6">KCTC 42644</strain>
    </source>
</reference>
<proteinExistence type="predicted"/>
<sequence>MQVTTPHDETGGCADIARHLGWIGGRWTLPVIVTLDAGPLRFNQLRRAVAGISQQMLTRTLRALERDGMLTRTVHPSVPPQVEYALTDLGRSLAEQGMQLGAWVRANQPLIDAQRRQFDDQHR</sequence>
<evidence type="ECO:0000313" key="6">
    <source>
        <dbReference type="Proteomes" id="UP001595615"/>
    </source>
</evidence>
<evidence type="ECO:0000313" key="5">
    <source>
        <dbReference type="EMBL" id="MFC3711247.1"/>
    </source>
</evidence>
<dbReference type="Pfam" id="PF01638">
    <property type="entry name" value="HxlR"/>
    <property type="match status" value="1"/>
</dbReference>